<feature type="domain" description="Carbohydrate kinase PfkB" evidence="13">
    <location>
        <begin position="3"/>
        <end position="293"/>
    </location>
</feature>
<organism evidence="14 15">
    <name type="scientific">Pseudoroseicyclus aestuarii</name>
    <dbReference type="NCBI Taxonomy" id="1795041"/>
    <lineage>
        <taxon>Bacteria</taxon>
        <taxon>Pseudomonadati</taxon>
        <taxon>Pseudomonadota</taxon>
        <taxon>Alphaproteobacteria</taxon>
        <taxon>Rhodobacterales</taxon>
        <taxon>Paracoccaceae</taxon>
        <taxon>Pseudoroseicyclus</taxon>
    </lineage>
</organism>
<feature type="binding site" evidence="12">
    <location>
        <begin position="10"/>
        <end position="12"/>
    </location>
    <ligand>
        <name>substrate</name>
    </ligand>
</feature>
<dbReference type="PRINTS" id="PR00990">
    <property type="entry name" value="RIBOKINASE"/>
</dbReference>
<dbReference type="GO" id="GO:0004747">
    <property type="term" value="F:ribokinase activity"/>
    <property type="evidence" value="ECO:0007669"/>
    <property type="project" value="UniProtKB-UniRule"/>
</dbReference>
<protein>
    <recommendedName>
        <fullName evidence="3 12">Ribokinase</fullName>
        <shortName evidence="12">RK</shortName>
        <ecNumber evidence="2 12">2.7.1.15</ecNumber>
    </recommendedName>
</protein>
<comment type="caution">
    <text evidence="14">The sequence shown here is derived from an EMBL/GenBank/DDBJ whole genome shotgun (WGS) entry which is preliminary data.</text>
</comment>
<keyword evidence="7 12" id="KW-0418">Kinase</keyword>
<keyword evidence="5 12" id="KW-0479">Metal-binding</keyword>
<dbReference type="SUPFAM" id="SSF53613">
    <property type="entry name" value="Ribokinase-like"/>
    <property type="match status" value="1"/>
</dbReference>
<comment type="similarity">
    <text evidence="1">Belongs to the carbohydrate kinase pfkB family.</text>
</comment>
<dbReference type="HAMAP" id="MF_01987">
    <property type="entry name" value="Ribokinase"/>
    <property type="match status" value="1"/>
</dbReference>
<keyword evidence="15" id="KW-1185">Reference proteome</keyword>
<feature type="binding site" evidence="12">
    <location>
        <position position="286"/>
    </location>
    <ligand>
        <name>K(+)</name>
        <dbReference type="ChEBI" id="CHEBI:29103"/>
    </ligand>
</feature>
<evidence type="ECO:0000256" key="9">
    <source>
        <dbReference type="ARBA" id="ARBA00022842"/>
    </source>
</evidence>
<dbReference type="PANTHER" id="PTHR10584">
    <property type="entry name" value="SUGAR KINASE"/>
    <property type="match status" value="1"/>
</dbReference>
<evidence type="ECO:0000256" key="6">
    <source>
        <dbReference type="ARBA" id="ARBA00022741"/>
    </source>
</evidence>
<gene>
    <name evidence="12" type="primary">rbsK</name>
    <name evidence="14" type="ORF">DFP88_102711</name>
</gene>
<dbReference type="InterPro" id="IPR029056">
    <property type="entry name" value="Ribokinase-like"/>
</dbReference>
<evidence type="ECO:0000256" key="12">
    <source>
        <dbReference type="HAMAP-Rule" id="MF_01987"/>
    </source>
</evidence>
<feature type="binding site" evidence="12">
    <location>
        <position position="183"/>
    </location>
    <ligand>
        <name>ATP</name>
        <dbReference type="ChEBI" id="CHEBI:30616"/>
    </ligand>
</feature>
<dbReference type="InterPro" id="IPR002139">
    <property type="entry name" value="Ribo/fructo_kinase"/>
</dbReference>
<comment type="function">
    <text evidence="12">Catalyzes the phosphorylation of ribose at O-5 in a reaction requiring ATP and magnesium. The resulting D-ribose-5-phosphate can then be used either for sythesis of nucleotides, histidine, and tryptophan, or as a component of the pentose phosphate pathway.</text>
</comment>
<dbReference type="Gene3D" id="3.40.1190.20">
    <property type="match status" value="1"/>
</dbReference>
<dbReference type="GO" id="GO:0005829">
    <property type="term" value="C:cytosol"/>
    <property type="evidence" value="ECO:0007669"/>
    <property type="project" value="TreeGrafter"/>
</dbReference>
<evidence type="ECO:0000256" key="7">
    <source>
        <dbReference type="ARBA" id="ARBA00022777"/>
    </source>
</evidence>
<keyword evidence="6 12" id="KW-0547">Nucleotide-binding</keyword>
<comment type="similarity">
    <text evidence="12">Belongs to the carbohydrate kinase PfkB family. Ribokinase subfamily.</text>
</comment>
<dbReference type="GO" id="GO:0005524">
    <property type="term" value="F:ATP binding"/>
    <property type="evidence" value="ECO:0007669"/>
    <property type="project" value="UniProtKB-UniRule"/>
</dbReference>
<keyword evidence="4 12" id="KW-0808">Transferase</keyword>
<comment type="subunit">
    <text evidence="12">Homodimer.</text>
</comment>
<comment type="catalytic activity">
    <reaction evidence="12">
        <text>D-ribose + ATP = D-ribose 5-phosphate + ADP + H(+)</text>
        <dbReference type="Rhea" id="RHEA:13697"/>
        <dbReference type="ChEBI" id="CHEBI:15378"/>
        <dbReference type="ChEBI" id="CHEBI:30616"/>
        <dbReference type="ChEBI" id="CHEBI:47013"/>
        <dbReference type="ChEBI" id="CHEBI:78346"/>
        <dbReference type="ChEBI" id="CHEBI:456216"/>
        <dbReference type="EC" id="2.7.1.15"/>
    </reaction>
</comment>
<dbReference type="OrthoDB" id="9775849at2"/>
<dbReference type="GO" id="GO:0046872">
    <property type="term" value="F:metal ion binding"/>
    <property type="evidence" value="ECO:0007669"/>
    <property type="project" value="UniProtKB-KW"/>
</dbReference>
<keyword evidence="12" id="KW-0963">Cytoplasm</keyword>
<dbReference type="EMBL" id="QJTE01000002">
    <property type="protein sequence ID" value="PYE84907.1"/>
    <property type="molecule type" value="Genomic_DNA"/>
</dbReference>
<evidence type="ECO:0000256" key="3">
    <source>
        <dbReference type="ARBA" id="ARBA00016943"/>
    </source>
</evidence>
<feature type="binding site" evidence="12">
    <location>
        <position position="290"/>
    </location>
    <ligand>
        <name>K(+)</name>
        <dbReference type="ChEBI" id="CHEBI:29103"/>
    </ligand>
</feature>
<feature type="binding site" evidence="12">
    <location>
        <begin position="250"/>
        <end position="251"/>
    </location>
    <ligand>
        <name>ATP</name>
        <dbReference type="ChEBI" id="CHEBI:30616"/>
    </ligand>
</feature>
<dbReference type="InterPro" id="IPR002173">
    <property type="entry name" value="Carboh/pur_kinase_PfkB_CS"/>
</dbReference>
<feature type="binding site" evidence="12">
    <location>
        <position position="137"/>
    </location>
    <ligand>
        <name>substrate</name>
    </ligand>
</feature>
<name>A0A318SYJ7_9RHOB</name>
<dbReference type="PANTHER" id="PTHR10584:SF166">
    <property type="entry name" value="RIBOKINASE"/>
    <property type="match status" value="1"/>
</dbReference>
<evidence type="ECO:0000256" key="11">
    <source>
        <dbReference type="ARBA" id="ARBA00023277"/>
    </source>
</evidence>
<dbReference type="PROSITE" id="PS00584">
    <property type="entry name" value="PFKB_KINASES_2"/>
    <property type="match status" value="1"/>
</dbReference>
<feature type="binding site" evidence="12">
    <location>
        <begin position="38"/>
        <end position="42"/>
    </location>
    <ligand>
        <name>substrate</name>
    </ligand>
</feature>
<comment type="activity regulation">
    <text evidence="12">Activated by a monovalent cation that binds near, but not in, the active site. The most likely occupant of the site in vivo is potassium. Ion binding induces a conformational change that may alter substrate affinity.</text>
</comment>
<dbReference type="AlphaFoldDB" id="A0A318SYJ7"/>
<dbReference type="InterPro" id="IPR011877">
    <property type="entry name" value="Ribokinase"/>
</dbReference>
<comment type="caution">
    <text evidence="12">Lacks conserved residue(s) required for the propagation of feature annotation.</text>
</comment>
<feature type="binding site" evidence="12">
    <location>
        <begin position="219"/>
        <end position="224"/>
    </location>
    <ligand>
        <name>ATP</name>
        <dbReference type="ChEBI" id="CHEBI:30616"/>
    </ligand>
</feature>
<keyword evidence="9 12" id="KW-0460">Magnesium</keyword>
<keyword evidence="11 12" id="KW-0119">Carbohydrate metabolism</keyword>
<comment type="pathway">
    <text evidence="12">Carbohydrate metabolism; D-ribose degradation; D-ribose 5-phosphate from beta-D-ribopyranose: step 2/2.</text>
</comment>
<feature type="binding site" evidence="12">
    <location>
        <position position="245"/>
    </location>
    <ligand>
        <name>K(+)</name>
        <dbReference type="ChEBI" id="CHEBI:29103"/>
    </ligand>
</feature>
<dbReference type="UniPathway" id="UPA00916">
    <property type="reaction ID" value="UER00889"/>
</dbReference>
<feature type="binding site" evidence="12">
    <location>
        <position position="281"/>
    </location>
    <ligand>
        <name>K(+)</name>
        <dbReference type="ChEBI" id="CHEBI:29103"/>
    </ligand>
</feature>
<dbReference type="InterPro" id="IPR011611">
    <property type="entry name" value="PfkB_dom"/>
</dbReference>
<feature type="active site" description="Proton acceptor" evidence="12">
    <location>
        <position position="251"/>
    </location>
</feature>
<feature type="binding site" evidence="12">
    <location>
        <position position="284"/>
    </location>
    <ligand>
        <name>K(+)</name>
        <dbReference type="ChEBI" id="CHEBI:29103"/>
    </ligand>
</feature>
<evidence type="ECO:0000256" key="10">
    <source>
        <dbReference type="ARBA" id="ARBA00022958"/>
    </source>
</evidence>
<evidence type="ECO:0000256" key="5">
    <source>
        <dbReference type="ARBA" id="ARBA00022723"/>
    </source>
</evidence>
<evidence type="ECO:0000256" key="8">
    <source>
        <dbReference type="ARBA" id="ARBA00022840"/>
    </source>
</evidence>
<reference evidence="14 15" key="1">
    <citation type="submission" date="2018-06" db="EMBL/GenBank/DDBJ databases">
        <title>Genomic Encyclopedia of Type Strains, Phase III (KMG-III): the genomes of soil and plant-associated and newly described type strains.</title>
        <authorList>
            <person name="Whitman W."/>
        </authorList>
    </citation>
    <scope>NUCLEOTIDE SEQUENCE [LARGE SCALE GENOMIC DNA]</scope>
    <source>
        <strain evidence="14 15">CECT 9025</strain>
    </source>
</reference>
<comment type="cofactor">
    <cofactor evidence="12">
        <name>Mg(2+)</name>
        <dbReference type="ChEBI" id="CHEBI:18420"/>
    </cofactor>
    <text evidence="12">Requires a divalent cation, most likely magnesium in vivo, as an electrophilic catalyst to aid phosphoryl group transfer. It is the chelate of the metal and the nucleotide that is the actual substrate.</text>
</comment>
<sequence>MTVAVFGSVNLDLAAHVATLPAPGETIHALGFDAALGGKGANQAVAAARLAKGPVRFAAAVGTDANAAQIRRELEANGAPLGDLRDFPGGSGLALIQIDAAGQNAITVVGGANMAWPDEGPGAAFLEGVDTLVLQLEVPLAAVRRAASMAREREIRVILDPAPVGDAEATRALLPLADVVTPNESEAAALLGWRPTTLDEARRAAQELRALGPGLAVVKLGEKGLAYAAEAGSGEIAPFRVTGVDSVAAGDAFCGALSVALDEGQGVEAALRFASACGALTATRRGAAASIPDRDEVERFLAAQDG</sequence>
<evidence type="ECO:0000313" key="14">
    <source>
        <dbReference type="EMBL" id="PYE84907.1"/>
    </source>
</evidence>
<proteinExistence type="inferred from homology"/>
<feature type="binding site" evidence="12">
    <location>
        <position position="247"/>
    </location>
    <ligand>
        <name>K(+)</name>
        <dbReference type="ChEBI" id="CHEBI:29103"/>
    </ligand>
</feature>
<comment type="subcellular location">
    <subcellularLocation>
        <location evidence="12">Cytoplasm</location>
    </subcellularLocation>
</comment>
<dbReference type="CDD" id="cd01174">
    <property type="entry name" value="ribokinase"/>
    <property type="match status" value="1"/>
</dbReference>
<evidence type="ECO:0000256" key="1">
    <source>
        <dbReference type="ARBA" id="ARBA00005380"/>
    </source>
</evidence>
<dbReference type="Proteomes" id="UP000248311">
    <property type="component" value="Unassembled WGS sequence"/>
</dbReference>
<dbReference type="EC" id="2.7.1.15" evidence="2 12"/>
<evidence type="ECO:0000256" key="4">
    <source>
        <dbReference type="ARBA" id="ARBA00022679"/>
    </source>
</evidence>
<evidence type="ECO:0000259" key="13">
    <source>
        <dbReference type="Pfam" id="PF00294"/>
    </source>
</evidence>
<dbReference type="RefSeq" id="WP_110813944.1">
    <property type="nucleotide sequence ID" value="NZ_QJTE01000002.1"/>
</dbReference>
<accession>A0A318SYJ7</accession>
<evidence type="ECO:0000313" key="15">
    <source>
        <dbReference type="Proteomes" id="UP000248311"/>
    </source>
</evidence>
<dbReference type="Pfam" id="PF00294">
    <property type="entry name" value="PfkB"/>
    <property type="match status" value="1"/>
</dbReference>
<dbReference type="GO" id="GO:0019303">
    <property type="term" value="P:D-ribose catabolic process"/>
    <property type="evidence" value="ECO:0007669"/>
    <property type="project" value="UniProtKB-UniRule"/>
</dbReference>
<keyword evidence="10 12" id="KW-0630">Potassium</keyword>
<feature type="binding site" evidence="12">
    <location>
        <position position="251"/>
    </location>
    <ligand>
        <name>substrate</name>
    </ligand>
</feature>
<keyword evidence="8 12" id="KW-0067">ATP-binding</keyword>
<evidence type="ECO:0000256" key="2">
    <source>
        <dbReference type="ARBA" id="ARBA00012035"/>
    </source>
</evidence>